<sequence length="94" mass="10966">MQHMRVCEITVRRDMEAQELQWISHQASLFSSDVMFKYENLNLQLDAKSLLGMMLLPIRRGTKLTVQTRGKDELEALEHLILLLEKQDAPREQG</sequence>
<dbReference type="PATRIC" id="fig|162209.4.peg.1438"/>
<dbReference type="AlphaFoldDB" id="A0A0U2VQF0"/>
<reference evidence="2" key="1">
    <citation type="submission" date="2015-12" db="EMBL/GenBank/DDBJ databases">
        <title>Complete genome sequences of two moderately thermophilic Paenibacillus species.</title>
        <authorList>
            <person name="Butler R.III."/>
            <person name="Wang J."/>
            <person name="Stark B.C."/>
            <person name="Pombert J.-F."/>
        </authorList>
    </citation>
    <scope>NUCLEOTIDE SEQUENCE [LARGE SCALE GENOMIC DNA]</scope>
    <source>
        <strain evidence="2">32O-Y</strain>
    </source>
</reference>
<dbReference type="Proteomes" id="UP000061660">
    <property type="component" value="Chromosome"/>
</dbReference>
<organism evidence="1 2">
    <name type="scientific">Paenibacillus naphthalenovorans</name>
    <dbReference type="NCBI Taxonomy" id="162209"/>
    <lineage>
        <taxon>Bacteria</taxon>
        <taxon>Bacillati</taxon>
        <taxon>Bacillota</taxon>
        <taxon>Bacilli</taxon>
        <taxon>Bacillales</taxon>
        <taxon>Paenibacillaceae</taxon>
        <taxon>Paenibacillus</taxon>
    </lineage>
</organism>
<dbReference type="SUPFAM" id="SSF55594">
    <property type="entry name" value="HPr-like"/>
    <property type="match status" value="1"/>
</dbReference>
<accession>A0A0U2VQF0</accession>
<gene>
    <name evidence="1" type="ORF">IJ22_13590</name>
</gene>
<reference evidence="1 2" key="2">
    <citation type="journal article" date="2016" name="Genome Announc.">
        <title>Complete Genome Sequences of Two Interactive Moderate Thermophiles, Paenibacillus napthalenovorans 32O-Y and Paenibacillus sp. 32O-W.</title>
        <authorList>
            <person name="Butler R.R.III."/>
            <person name="Wang J."/>
            <person name="Stark B.C."/>
            <person name="Pombert J.F."/>
        </authorList>
    </citation>
    <scope>NUCLEOTIDE SEQUENCE [LARGE SCALE GENOMIC DNA]</scope>
    <source>
        <strain evidence="1 2">32O-Y</strain>
    </source>
</reference>
<proteinExistence type="predicted"/>
<dbReference type="Pfam" id="PF00381">
    <property type="entry name" value="PTS-HPr"/>
    <property type="match status" value="1"/>
</dbReference>
<dbReference type="InterPro" id="IPR035895">
    <property type="entry name" value="HPr-like_sf"/>
</dbReference>
<protein>
    <submittedName>
        <fullName evidence="1">Phosphocarrier HPr-like protein</fullName>
    </submittedName>
</protein>
<dbReference type="InterPro" id="IPR000032">
    <property type="entry name" value="HPr-like"/>
</dbReference>
<dbReference type="RefSeq" id="WP_235594270.1">
    <property type="nucleotide sequence ID" value="NZ_BJCS01000003.1"/>
</dbReference>
<dbReference type="EMBL" id="CP013652">
    <property type="protein sequence ID" value="ALS21735.1"/>
    <property type="molecule type" value="Genomic_DNA"/>
</dbReference>
<dbReference type="STRING" id="162209.IJ22_13590"/>
<dbReference type="PROSITE" id="PS51350">
    <property type="entry name" value="PTS_HPR_DOM"/>
    <property type="match status" value="1"/>
</dbReference>
<keyword evidence="2" id="KW-1185">Reference proteome</keyword>
<dbReference type="Gene3D" id="3.30.1340.10">
    <property type="entry name" value="HPr-like"/>
    <property type="match status" value="1"/>
</dbReference>
<evidence type="ECO:0000313" key="1">
    <source>
        <dbReference type="EMBL" id="ALS21735.1"/>
    </source>
</evidence>
<evidence type="ECO:0000313" key="2">
    <source>
        <dbReference type="Proteomes" id="UP000061660"/>
    </source>
</evidence>
<dbReference type="KEGG" id="pnp:IJ22_13590"/>
<name>A0A0U2VQF0_9BACL</name>